<comment type="caution">
    <text evidence="1">The sequence shown here is derived from an EMBL/GenBank/DDBJ whole genome shotgun (WGS) entry which is preliminary data.</text>
</comment>
<dbReference type="AlphaFoldDB" id="A0A4Y8KLF0"/>
<evidence type="ECO:0000313" key="2">
    <source>
        <dbReference type="Proteomes" id="UP000298218"/>
    </source>
</evidence>
<sequence length="80" mass="8957">MAGNPQVRREVVGQILDYASRLWRMPVEAFEQARMRAEPNSLSPLDALGDEEGRIRAALQDNLNAGRLNLVLPVDQLNDD</sequence>
<organism evidence="1 2">
    <name type="scientific">Cryobacterium psychrophilum</name>
    <dbReference type="NCBI Taxonomy" id="41988"/>
    <lineage>
        <taxon>Bacteria</taxon>
        <taxon>Bacillati</taxon>
        <taxon>Actinomycetota</taxon>
        <taxon>Actinomycetes</taxon>
        <taxon>Micrococcales</taxon>
        <taxon>Microbacteriaceae</taxon>
        <taxon>Cryobacterium</taxon>
    </lineage>
</organism>
<dbReference type="RefSeq" id="WP_134174915.1">
    <property type="nucleotide sequence ID" value="NZ_SODI01000001.1"/>
</dbReference>
<dbReference type="Proteomes" id="UP000298218">
    <property type="component" value="Unassembled WGS sequence"/>
</dbReference>
<dbReference type="EMBL" id="SOHQ01000045">
    <property type="protein sequence ID" value="TFD75181.1"/>
    <property type="molecule type" value="Genomic_DNA"/>
</dbReference>
<gene>
    <name evidence="1" type="ORF">E3T53_16420</name>
</gene>
<evidence type="ECO:0000313" key="1">
    <source>
        <dbReference type="EMBL" id="TFD75181.1"/>
    </source>
</evidence>
<proteinExistence type="predicted"/>
<reference evidence="1 2" key="1">
    <citation type="submission" date="2019-03" db="EMBL/GenBank/DDBJ databases">
        <title>Genomics of glacier-inhabiting Cryobacterium strains.</title>
        <authorList>
            <person name="Liu Q."/>
            <person name="Xin Y.-H."/>
        </authorList>
    </citation>
    <scope>NUCLEOTIDE SEQUENCE [LARGE SCALE GENOMIC DNA]</scope>
    <source>
        <strain evidence="1 2">CGMCC 1.4292</strain>
    </source>
</reference>
<keyword evidence="2" id="KW-1185">Reference proteome</keyword>
<dbReference type="OrthoDB" id="570199at2"/>
<protein>
    <submittedName>
        <fullName evidence="1">Uncharacterized protein</fullName>
    </submittedName>
</protein>
<accession>A0A4Y8KLF0</accession>
<name>A0A4Y8KLF0_9MICO</name>